<dbReference type="PROSITE" id="PS50902">
    <property type="entry name" value="FLAVODOXIN_LIKE"/>
    <property type="match status" value="1"/>
</dbReference>
<accession>A0A6J7E9Y9</accession>
<dbReference type="InterPro" id="IPR029039">
    <property type="entry name" value="Flavoprotein-like_sf"/>
</dbReference>
<reference evidence="3" key="1">
    <citation type="submission" date="2020-05" db="EMBL/GenBank/DDBJ databases">
        <authorList>
            <person name="Chiriac C."/>
            <person name="Salcher M."/>
            <person name="Ghai R."/>
            <person name="Kavagutti S V."/>
        </authorList>
    </citation>
    <scope>NUCLEOTIDE SEQUENCE</scope>
</reference>
<dbReference type="InterPro" id="IPR005025">
    <property type="entry name" value="FMN_Rdtase-like_dom"/>
</dbReference>
<dbReference type="FunFam" id="3.40.50.360:FF:000001">
    <property type="entry name" value="NAD(P)H dehydrogenase (Quinone) FQR1-like"/>
    <property type="match status" value="1"/>
</dbReference>
<dbReference type="PANTHER" id="PTHR30546">
    <property type="entry name" value="FLAVODOXIN-RELATED PROTEIN WRBA-RELATED"/>
    <property type="match status" value="1"/>
</dbReference>
<dbReference type="PANTHER" id="PTHR30546:SF23">
    <property type="entry name" value="FLAVOPROTEIN-LIKE PROTEIN YCP4-RELATED"/>
    <property type="match status" value="1"/>
</dbReference>
<dbReference type="NCBIfam" id="NF002999">
    <property type="entry name" value="PRK03767.1"/>
    <property type="match status" value="1"/>
</dbReference>
<dbReference type="EMBL" id="CAFBLS010000124">
    <property type="protein sequence ID" value="CAB4878155.1"/>
    <property type="molecule type" value="Genomic_DNA"/>
</dbReference>
<dbReference type="NCBIfam" id="TIGR01755">
    <property type="entry name" value="flav_wrbA"/>
    <property type="match status" value="1"/>
</dbReference>
<protein>
    <submittedName>
        <fullName evidence="3">Unannotated protein</fullName>
    </submittedName>
</protein>
<organism evidence="3">
    <name type="scientific">freshwater metagenome</name>
    <dbReference type="NCBI Taxonomy" id="449393"/>
    <lineage>
        <taxon>unclassified sequences</taxon>
        <taxon>metagenomes</taxon>
        <taxon>ecological metagenomes</taxon>
    </lineage>
</organism>
<dbReference type="SUPFAM" id="SSF52218">
    <property type="entry name" value="Flavoproteins"/>
    <property type="match status" value="1"/>
</dbReference>
<gene>
    <name evidence="3" type="ORF">UFOPK3402_01072</name>
</gene>
<comment type="similarity">
    <text evidence="1">Belongs to the WrbA family.</text>
</comment>
<evidence type="ECO:0000259" key="2">
    <source>
        <dbReference type="PROSITE" id="PS50902"/>
    </source>
</evidence>
<sequence>MRSPRIAVVYYSATGNVASMAHAVAAGAEAAGAEVRVRRVAETAPEEAIASNPRWQAFVDATRDDVAALDDLSWADGLAFGSPTRFGGPASQLKAFLDTTGGLWFSGVLATKACTSFTTASTGHGGLESTILAMNNHFYHWGSVIVPLGYADGHIARVTGNPYGASWVSRSGSTPDGDCLEACRIQGRRLAVVAGKLSNNE</sequence>
<dbReference type="Pfam" id="PF03358">
    <property type="entry name" value="FMN_red"/>
    <property type="match status" value="1"/>
</dbReference>
<dbReference type="GO" id="GO:0003955">
    <property type="term" value="F:NAD(P)H dehydrogenase (quinone) activity"/>
    <property type="evidence" value="ECO:0007669"/>
    <property type="project" value="InterPro"/>
</dbReference>
<dbReference type="GO" id="GO:0016020">
    <property type="term" value="C:membrane"/>
    <property type="evidence" value="ECO:0007669"/>
    <property type="project" value="TreeGrafter"/>
</dbReference>
<name>A0A6J7E9Y9_9ZZZZ</name>
<proteinExistence type="inferred from homology"/>
<feature type="domain" description="Flavodoxin-like" evidence="2">
    <location>
        <begin position="6"/>
        <end position="191"/>
    </location>
</feature>
<dbReference type="Gene3D" id="3.40.50.360">
    <property type="match status" value="1"/>
</dbReference>
<dbReference type="InterPro" id="IPR010089">
    <property type="entry name" value="Flavoprotein_WrbA-like"/>
</dbReference>
<evidence type="ECO:0000256" key="1">
    <source>
        <dbReference type="ARBA" id="ARBA00006961"/>
    </source>
</evidence>
<evidence type="ECO:0000313" key="3">
    <source>
        <dbReference type="EMBL" id="CAB4878155.1"/>
    </source>
</evidence>
<dbReference type="InterPro" id="IPR008254">
    <property type="entry name" value="Flavodoxin/NO_synth"/>
</dbReference>
<dbReference type="GO" id="GO:0010181">
    <property type="term" value="F:FMN binding"/>
    <property type="evidence" value="ECO:0007669"/>
    <property type="project" value="InterPro"/>
</dbReference>
<dbReference type="AlphaFoldDB" id="A0A6J7E9Y9"/>